<evidence type="ECO:0000313" key="1">
    <source>
        <dbReference type="EMBL" id="AKH47647.1"/>
    </source>
</evidence>
<dbReference type="EMBL" id="KR029596">
    <property type="protein sequence ID" value="AKH47647.1"/>
    <property type="molecule type" value="Genomic_DNA"/>
</dbReference>
<reference evidence="1" key="1">
    <citation type="journal article" date="2015" name="Front. Microbiol.">
        <title>Combining genomic sequencing methods to explore viral diversity and reveal potential virus-host interactions.</title>
        <authorList>
            <person name="Chow C.E."/>
            <person name="Winget D.M."/>
            <person name="White R.A.III."/>
            <person name="Hallam S.J."/>
            <person name="Suttle C.A."/>
        </authorList>
    </citation>
    <scope>NUCLEOTIDE SEQUENCE</scope>
    <source>
        <strain evidence="1">Oxic1_1</strain>
    </source>
</reference>
<proteinExistence type="predicted"/>
<organism evidence="1">
    <name type="scientific">uncultured marine virus</name>
    <dbReference type="NCBI Taxonomy" id="186617"/>
    <lineage>
        <taxon>Viruses</taxon>
        <taxon>environmental samples</taxon>
    </lineage>
</organism>
<sequence length="117" mass="13060">MTSEEQQTRLDTLAVEITATDLKTHAWRLPKAKDEKMAALRAERNVRLKANDEELAQGDESWEGLGVTLKPGVPLAIGDESWQGLRISIAQDQDPWPLGKPIFSSITQGIVRALRQR</sequence>
<reference evidence="1" key="2">
    <citation type="submission" date="2015-03" db="EMBL/GenBank/DDBJ databases">
        <authorList>
            <person name="Chow C.-E.T."/>
            <person name="Winget D.M."/>
            <person name="White R.A.III."/>
            <person name="Hallam S.J."/>
            <person name="Suttle C.A."/>
        </authorList>
    </citation>
    <scope>NUCLEOTIDE SEQUENCE</scope>
    <source>
        <strain evidence="1">Oxic1_1</strain>
    </source>
</reference>
<protein>
    <submittedName>
        <fullName evidence="1">Uncharacterized protein</fullName>
    </submittedName>
</protein>
<name>A0A0F7L887_9VIRU</name>
<accession>A0A0F7L887</accession>